<dbReference type="NCBIfam" id="NF009389">
    <property type="entry name" value="PRK12748.1"/>
    <property type="match status" value="1"/>
</dbReference>
<keyword evidence="2" id="KW-0560">Oxidoreductase</keyword>
<sequence length="273" mass="29111">MPLPRDLTGRVAVVTGVGRRAGIGFAVARRLAERGAALYLAHWRPHDERQPWGADDTDALRAELAATTTVIDRAADLAVPDAAHRLIEDAVAEFGHLDILVANHARSGGDGTLLEVDATMLDGHWAVDARSVLLLTQAFARQYRPERGAVPDRGRVVWLTSGQHLGPMPGEIAYAAAKSVLAGLTPTVAAELIERGIVLNTVNPGPVDTGYLSPGSTDLDPALAAAVHAAFPRGRAGEPDDPARLIAWLISDEGRWMVGQVLDSEGGFRRARW</sequence>
<dbReference type="Pfam" id="PF13561">
    <property type="entry name" value="adh_short_C2"/>
    <property type="match status" value="1"/>
</dbReference>
<keyword evidence="4" id="KW-1185">Reference proteome</keyword>
<proteinExistence type="inferred from homology"/>
<evidence type="ECO:0000313" key="4">
    <source>
        <dbReference type="Proteomes" id="UP001595696"/>
    </source>
</evidence>
<dbReference type="CDD" id="cd05233">
    <property type="entry name" value="SDR_c"/>
    <property type="match status" value="1"/>
</dbReference>
<dbReference type="PRINTS" id="PR00081">
    <property type="entry name" value="GDHRDH"/>
</dbReference>
<dbReference type="InterPro" id="IPR036291">
    <property type="entry name" value="NAD(P)-bd_dom_sf"/>
</dbReference>
<dbReference type="SUPFAM" id="SSF51735">
    <property type="entry name" value="NAD(P)-binding Rossmann-fold domains"/>
    <property type="match status" value="1"/>
</dbReference>
<dbReference type="EMBL" id="JBHSAX010000022">
    <property type="protein sequence ID" value="MFC3965476.1"/>
    <property type="molecule type" value="Genomic_DNA"/>
</dbReference>
<reference evidence="4" key="1">
    <citation type="journal article" date="2019" name="Int. J. Syst. Evol. Microbiol.">
        <title>The Global Catalogue of Microorganisms (GCM) 10K type strain sequencing project: providing services to taxonomists for standard genome sequencing and annotation.</title>
        <authorList>
            <consortium name="The Broad Institute Genomics Platform"/>
            <consortium name="The Broad Institute Genome Sequencing Center for Infectious Disease"/>
            <person name="Wu L."/>
            <person name="Ma J."/>
        </authorList>
    </citation>
    <scope>NUCLEOTIDE SEQUENCE [LARGE SCALE GENOMIC DNA]</scope>
    <source>
        <strain evidence="4">CGMCC 4.7330</strain>
    </source>
</reference>
<dbReference type="RefSeq" id="WP_378615343.1">
    <property type="nucleotide sequence ID" value="NZ_JBHSAX010000022.1"/>
</dbReference>
<comment type="caution">
    <text evidence="3">The sequence shown here is derived from an EMBL/GenBank/DDBJ whole genome shotgun (WGS) entry which is preliminary data.</text>
</comment>
<comment type="similarity">
    <text evidence="1">Belongs to the short-chain dehydrogenases/reductases (SDR) family.</text>
</comment>
<accession>A0ABV8DZA6</accession>
<gene>
    <name evidence="3" type="ORF">ACFO0B_26095</name>
</gene>
<evidence type="ECO:0000256" key="2">
    <source>
        <dbReference type="ARBA" id="ARBA00023002"/>
    </source>
</evidence>
<name>A0ABV8DZA6_9NOCA</name>
<dbReference type="Gene3D" id="3.40.50.720">
    <property type="entry name" value="NAD(P)-binding Rossmann-like Domain"/>
    <property type="match status" value="1"/>
</dbReference>
<evidence type="ECO:0000313" key="3">
    <source>
        <dbReference type="EMBL" id="MFC3965476.1"/>
    </source>
</evidence>
<dbReference type="InterPro" id="IPR002347">
    <property type="entry name" value="SDR_fam"/>
</dbReference>
<dbReference type="PANTHER" id="PTHR48107">
    <property type="entry name" value="NADPH-DEPENDENT ALDEHYDE REDUCTASE-LIKE PROTEIN, CHLOROPLASTIC-RELATED"/>
    <property type="match status" value="1"/>
</dbReference>
<dbReference type="Proteomes" id="UP001595696">
    <property type="component" value="Unassembled WGS sequence"/>
</dbReference>
<protein>
    <submittedName>
        <fullName evidence="3">SDR family oxidoreductase</fullName>
    </submittedName>
</protein>
<evidence type="ECO:0000256" key="1">
    <source>
        <dbReference type="ARBA" id="ARBA00006484"/>
    </source>
</evidence>
<dbReference type="PANTHER" id="PTHR48107:SF7">
    <property type="entry name" value="RE15974P"/>
    <property type="match status" value="1"/>
</dbReference>
<organism evidence="3 4">
    <name type="scientific">Nocardia jiangsuensis</name>
    <dbReference type="NCBI Taxonomy" id="1691563"/>
    <lineage>
        <taxon>Bacteria</taxon>
        <taxon>Bacillati</taxon>
        <taxon>Actinomycetota</taxon>
        <taxon>Actinomycetes</taxon>
        <taxon>Mycobacteriales</taxon>
        <taxon>Nocardiaceae</taxon>
        <taxon>Nocardia</taxon>
    </lineage>
</organism>